<protein>
    <submittedName>
        <fullName evidence="1">Uncharacterized protein</fullName>
    </submittedName>
</protein>
<reference evidence="1" key="1">
    <citation type="journal article" date="2012" name="Nature">
        <title>The tomato genome sequence provides insights into fleshy fruit evolution.</title>
        <authorList>
            <consortium name="Tomato Genome Consortium"/>
        </authorList>
    </citation>
    <scope>NUCLEOTIDE SEQUENCE [LARGE SCALE GENOMIC DNA]</scope>
    <source>
        <strain evidence="1">cv. Heinz 1706</strain>
    </source>
</reference>
<evidence type="ECO:0000313" key="1">
    <source>
        <dbReference type="EnsemblPlants" id="Solyc00g127545.1.1.1.CDS"/>
    </source>
</evidence>
<reference evidence="1" key="2">
    <citation type="submission" date="2019-04" db="UniProtKB">
        <authorList>
            <consortium name="EnsemblPlants"/>
        </authorList>
    </citation>
    <scope>IDENTIFICATION</scope>
    <source>
        <strain evidence="1">cv. Heinz 1706</strain>
    </source>
</reference>
<proteinExistence type="predicted"/>
<dbReference type="Proteomes" id="UP000004994">
    <property type="component" value="Unassembled WGS sequence"/>
</dbReference>
<sequence length="83" mass="8316">PARYFSHAHLYLNGTSWFTSVAPLITRLSAAFTRRVLCAAAAFGLLPRMPGAVAAGGSTPCWSTVAAGTAGCRAGCGAACGVA</sequence>
<name>A0A494G9Y7_SOLLC</name>
<keyword evidence="2" id="KW-1185">Reference proteome</keyword>
<evidence type="ECO:0000313" key="2">
    <source>
        <dbReference type="Proteomes" id="UP000004994"/>
    </source>
</evidence>
<accession>A0A494G9Y7</accession>
<dbReference type="Gramene" id="Solyc00g127545.1.1">
    <property type="protein sequence ID" value="Solyc00g127545.1.1.1.CDS"/>
    <property type="gene ID" value="Solyc00g127545.1"/>
</dbReference>
<dbReference type="EnsemblPlants" id="Solyc00g127545.1.1">
    <property type="protein sequence ID" value="Solyc00g127545.1.1.1.CDS"/>
    <property type="gene ID" value="Solyc00g127545.1"/>
</dbReference>
<organism evidence="1">
    <name type="scientific">Solanum lycopersicum</name>
    <name type="common">Tomato</name>
    <name type="synonym">Lycopersicon esculentum</name>
    <dbReference type="NCBI Taxonomy" id="4081"/>
    <lineage>
        <taxon>Eukaryota</taxon>
        <taxon>Viridiplantae</taxon>
        <taxon>Streptophyta</taxon>
        <taxon>Embryophyta</taxon>
        <taxon>Tracheophyta</taxon>
        <taxon>Spermatophyta</taxon>
        <taxon>Magnoliopsida</taxon>
        <taxon>eudicotyledons</taxon>
        <taxon>Gunneridae</taxon>
        <taxon>Pentapetalae</taxon>
        <taxon>asterids</taxon>
        <taxon>lamiids</taxon>
        <taxon>Solanales</taxon>
        <taxon>Solanaceae</taxon>
        <taxon>Solanoideae</taxon>
        <taxon>Solaneae</taxon>
        <taxon>Solanum</taxon>
        <taxon>Solanum subgen. Lycopersicon</taxon>
    </lineage>
</organism>
<dbReference type="InParanoid" id="A0A494G9Y7"/>
<dbReference type="AlphaFoldDB" id="A0A494G9Y7"/>